<keyword evidence="3" id="KW-1185">Reference proteome</keyword>
<dbReference type="OrthoDB" id="5399929at2759"/>
<organism evidence="2 3">
    <name type="scientific">Bursaphelenchus xylophilus</name>
    <name type="common">Pinewood nematode worm</name>
    <name type="synonym">Aphelenchoides xylophilus</name>
    <dbReference type="NCBI Taxonomy" id="6326"/>
    <lineage>
        <taxon>Eukaryota</taxon>
        <taxon>Metazoa</taxon>
        <taxon>Ecdysozoa</taxon>
        <taxon>Nematoda</taxon>
        <taxon>Chromadorea</taxon>
        <taxon>Rhabditida</taxon>
        <taxon>Tylenchina</taxon>
        <taxon>Tylenchomorpha</taxon>
        <taxon>Aphelenchoidea</taxon>
        <taxon>Aphelenchoididae</taxon>
        <taxon>Bursaphelenchus</taxon>
    </lineage>
</organism>
<dbReference type="Proteomes" id="UP000582659">
    <property type="component" value="Unassembled WGS sequence"/>
</dbReference>
<feature type="region of interest" description="Disordered" evidence="1">
    <location>
        <begin position="112"/>
        <end position="139"/>
    </location>
</feature>
<feature type="region of interest" description="Disordered" evidence="1">
    <location>
        <begin position="1"/>
        <end position="21"/>
    </location>
</feature>
<dbReference type="AlphaFoldDB" id="A0A7I8XEP1"/>
<dbReference type="SMR" id="A0A7I8XEP1"/>
<accession>A0A7I8XEP1</accession>
<sequence>MMPRSILRKEETPKSPRPDRRVTFSAKSDRRFRLPIPADDCIAPDLVFCKDSITPMCRRLAVKKEEGRRLGNLLKKRNVWTIGDFAGLSPSVIKQVPFIKEPKLENVHDFLTSYEPSTSGPSEEKPPVQSTPSADEMSPAKSVICYPSIPKLEKSPLFPEFEIPRTKKAELFNIYRCKIKTKSYS</sequence>
<proteinExistence type="predicted"/>
<feature type="compositionally biased region" description="Basic and acidic residues" evidence="1">
    <location>
        <begin position="7"/>
        <end position="21"/>
    </location>
</feature>
<evidence type="ECO:0000256" key="1">
    <source>
        <dbReference type="SAM" id="MobiDB-lite"/>
    </source>
</evidence>
<protein>
    <submittedName>
        <fullName evidence="2">(pine wood nematode) hypothetical protein</fullName>
    </submittedName>
</protein>
<reference evidence="2" key="1">
    <citation type="submission" date="2020-09" db="EMBL/GenBank/DDBJ databases">
        <authorList>
            <person name="Kikuchi T."/>
        </authorList>
    </citation>
    <scope>NUCLEOTIDE SEQUENCE</scope>
    <source>
        <strain evidence="2">Ka4C1</strain>
    </source>
</reference>
<name>A0A7I8XEP1_BURXY</name>
<dbReference type="EMBL" id="CAJFDI010000004">
    <property type="protein sequence ID" value="CAD5224900.1"/>
    <property type="molecule type" value="Genomic_DNA"/>
</dbReference>
<dbReference type="EMBL" id="CAJFCV020000004">
    <property type="protein sequence ID" value="CAG9113862.1"/>
    <property type="molecule type" value="Genomic_DNA"/>
</dbReference>
<gene>
    <name evidence="2" type="ORF">BXYJ_LOCUS8275</name>
</gene>
<evidence type="ECO:0000313" key="2">
    <source>
        <dbReference type="EMBL" id="CAD5224900.1"/>
    </source>
</evidence>
<comment type="caution">
    <text evidence="2">The sequence shown here is derived from an EMBL/GenBank/DDBJ whole genome shotgun (WGS) entry which is preliminary data.</text>
</comment>
<dbReference type="Proteomes" id="UP000659654">
    <property type="component" value="Unassembled WGS sequence"/>
</dbReference>
<evidence type="ECO:0000313" key="3">
    <source>
        <dbReference type="Proteomes" id="UP000659654"/>
    </source>
</evidence>